<evidence type="ECO:0000313" key="23">
    <source>
        <dbReference type="Proteomes" id="UP000649617"/>
    </source>
</evidence>
<dbReference type="Pfam" id="PF04055">
    <property type="entry name" value="Radical_SAM"/>
    <property type="match status" value="1"/>
</dbReference>
<dbReference type="InterPro" id="IPR005839">
    <property type="entry name" value="Methylthiotransferase"/>
</dbReference>
<evidence type="ECO:0000256" key="6">
    <source>
        <dbReference type="ARBA" id="ARBA00018810"/>
    </source>
</evidence>
<feature type="region of interest" description="Disordered" evidence="18">
    <location>
        <begin position="198"/>
        <end position="221"/>
    </location>
</feature>
<reference evidence="22" key="1">
    <citation type="submission" date="2021-02" db="EMBL/GenBank/DDBJ databases">
        <authorList>
            <person name="Dougan E. K."/>
            <person name="Rhodes N."/>
            <person name="Thang M."/>
            <person name="Chan C."/>
        </authorList>
    </citation>
    <scope>NUCLEOTIDE SEQUENCE</scope>
</reference>
<evidence type="ECO:0000256" key="1">
    <source>
        <dbReference type="ARBA" id="ARBA00001966"/>
    </source>
</evidence>
<keyword evidence="10" id="KW-0819">tRNA processing</keyword>
<evidence type="ECO:0000256" key="5">
    <source>
        <dbReference type="ARBA" id="ARBA00013273"/>
    </source>
</evidence>
<dbReference type="Gene3D" id="3.40.50.12160">
    <property type="entry name" value="Methylthiotransferase, N-terminal domain"/>
    <property type="match status" value="1"/>
</dbReference>
<comment type="function">
    <text evidence="2">Catalyzes the methylthiolation of N6-threonylcarbamoyladenosine (t(6)A), leading to the formation of 2-methylthio-N6-threonylcarbamoyladenosine (ms(2)t(6)A) at position 37 in tRNAs that read codons beginning with adenine.</text>
</comment>
<keyword evidence="23" id="KW-1185">Reference proteome</keyword>
<dbReference type="EMBL" id="CAJNIZ010045472">
    <property type="protein sequence ID" value="CAE7721104.1"/>
    <property type="molecule type" value="Genomic_DNA"/>
</dbReference>
<evidence type="ECO:0000259" key="21">
    <source>
        <dbReference type="PROSITE" id="PS51918"/>
    </source>
</evidence>
<dbReference type="InterPro" id="IPR006638">
    <property type="entry name" value="Elp3/MiaA/NifB-like_rSAM"/>
</dbReference>
<dbReference type="PROSITE" id="PS51918">
    <property type="entry name" value="RADICAL_SAM"/>
    <property type="match status" value="1"/>
</dbReference>
<feature type="compositionally biased region" description="Basic and acidic residues" evidence="18">
    <location>
        <begin position="842"/>
        <end position="879"/>
    </location>
</feature>
<dbReference type="NCBIfam" id="TIGR01578">
    <property type="entry name" value="MiaB-like-B"/>
    <property type="match status" value="1"/>
</dbReference>
<dbReference type="FunFam" id="3.80.30.20:FF:000002">
    <property type="entry name" value="threonylcarbamoyladenosine tRNA methylthiotransferase isoform X2"/>
    <property type="match status" value="1"/>
</dbReference>
<dbReference type="AlphaFoldDB" id="A0A812XD07"/>
<dbReference type="NCBIfam" id="TIGR00089">
    <property type="entry name" value="MiaB/RimO family radical SAM methylthiotransferase"/>
    <property type="match status" value="1"/>
</dbReference>
<evidence type="ECO:0000256" key="4">
    <source>
        <dbReference type="ARBA" id="ARBA00008616"/>
    </source>
</evidence>
<dbReference type="InterPro" id="IPR007197">
    <property type="entry name" value="rSAM"/>
</dbReference>
<dbReference type="GO" id="GO:0051539">
    <property type="term" value="F:4 iron, 4 sulfur cluster binding"/>
    <property type="evidence" value="ECO:0007669"/>
    <property type="project" value="UniProtKB-KW"/>
</dbReference>
<evidence type="ECO:0000256" key="17">
    <source>
        <dbReference type="ARBA" id="ARBA00051661"/>
    </source>
</evidence>
<evidence type="ECO:0000259" key="20">
    <source>
        <dbReference type="PROSITE" id="PS51449"/>
    </source>
</evidence>
<protein>
    <recommendedName>
        <fullName evidence="6">Threonylcarbamoyladenosine tRNA methylthiotransferase</fullName>
        <ecNumber evidence="5">2.8.4.5</ecNumber>
    </recommendedName>
    <alternativeName>
        <fullName evidence="16">tRNA-t(6)A37 methylthiotransferase</fullName>
    </alternativeName>
</protein>
<evidence type="ECO:0000256" key="11">
    <source>
        <dbReference type="ARBA" id="ARBA00022723"/>
    </source>
</evidence>
<dbReference type="InterPro" id="IPR058240">
    <property type="entry name" value="rSAM_sf"/>
</dbReference>
<feature type="region of interest" description="Disordered" evidence="18">
    <location>
        <begin position="776"/>
        <end position="879"/>
    </location>
</feature>
<dbReference type="InterPro" id="IPR013848">
    <property type="entry name" value="Methylthiotransferase_N"/>
</dbReference>
<evidence type="ECO:0000256" key="13">
    <source>
        <dbReference type="ARBA" id="ARBA00023004"/>
    </source>
</evidence>
<keyword evidence="11" id="KW-0479">Metal-binding</keyword>
<dbReference type="CDD" id="cd01335">
    <property type="entry name" value="Radical_SAM"/>
    <property type="match status" value="1"/>
</dbReference>
<dbReference type="InterPro" id="IPR020612">
    <property type="entry name" value="Methylthiotransferase_CS"/>
</dbReference>
<evidence type="ECO:0000256" key="3">
    <source>
        <dbReference type="ARBA" id="ARBA00004123"/>
    </source>
</evidence>
<dbReference type="InterPro" id="IPR013882">
    <property type="entry name" value="Ctp1_C"/>
</dbReference>
<keyword evidence="15" id="KW-0539">Nucleus</keyword>
<organism evidence="22 23">
    <name type="scientific">Symbiodinium pilosum</name>
    <name type="common">Dinoflagellate</name>
    <dbReference type="NCBI Taxonomy" id="2952"/>
    <lineage>
        <taxon>Eukaryota</taxon>
        <taxon>Sar</taxon>
        <taxon>Alveolata</taxon>
        <taxon>Dinophyceae</taxon>
        <taxon>Suessiales</taxon>
        <taxon>Symbiodiniaceae</taxon>
        <taxon>Symbiodinium</taxon>
    </lineage>
</organism>
<dbReference type="InterPro" id="IPR002792">
    <property type="entry name" value="TRAM_dom"/>
</dbReference>
<keyword evidence="12" id="KW-0227">DNA damage</keyword>
<comment type="cofactor">
    <cofactor evidence="1">
        <name>[4Fe-4S] cluster</name>
        <dbReference type="ChEBI" id="CHEBI:49883"/>
    </cofactor>
</comment>
<evidence type="ECO:0000256" key="9">
    <source>
        <dbReference type="ARBA" id="ARBA00022691"/>
    </source>
</evidence>
<accession>A0A812XD07</accession>
<evidence type="ECO:0000256" key="15">
    <source>
        <dbReference type="ARBA" id="ARBA00023242"/>
    </source>
</evidence>
<evidence type="ECO:0000256" key="14">
    <source>
        <dbReference type="ARBA" id="ARBA00023014"/>
    </source>
</evidence>
<dbReference type="OrthoDB" id="1730074at2759"/>
<comment type="caution">
    <text evidence="22">The sequence shown here is derived from an EMBL/GenBank/DDBJ whole genome shotgun (WGS) entry which is preliminary data.</text>
</comment>
<dbReference type="PANTHER" id="PTHR11918:SF45">
    <property type="entry name" value="THREONYLCARBAMOYLADENOSINE TRNA METHYLTHIOTRANSFERASE"/>
    <property type="match status" value="1"/>
</dbReference>
<name>A0A812XD07_SYMPI</name>
<dbReference type="InterPro" id="IPR023404">
    <property type="entry name" value="rSAM_horseshoe"/>
</dbReference>
<dbReference type="SMART" id="SM00729">
    <property type="entry name" value="Elp3"/>
    <property type="match status" value="1"/>
</dbReference>
<dbReference type="GO" id="GO:0005634">
    <property type="term" value="C:nucleus"/>
    <property type="evidence" value="ECO:0007669"/>
    <property type="project" value="UniProtKB-SubCell"/>
</dbReference>
<dbReference type="Proteomes" id="UP000649617">
    <property type="component" value="Unassembled WGS sequence"/>
</dbReference>
<evidence type="ECO:0000259" key="19">
    <source>
        <dbReference type="PROSITE" id="PS50926"/>
    </source>
</evidence>
<feature type="region of interest" description="Disordered" evidence="18">
    <location>
        <begin position="1006"/>
        <end position="1044"/>
    </location>
</feature>
<dbReference type="Pfam" id="PF00919">
    <property type="entry name" value="UPF0004"/>
    <property type="match status" value="1"/>
</dbReference>
<dbReference type="SFLD" id="SFLDS00029">
    <property type="entry name" value="Radical_SAM"/>
    <property type="match status" value="1"/>
</dbReference>
<comment type="similarity">
    <text evidence="4">Belongs to the methylthiotransferase family. CDKAL1 subfamily.</text>
</comment>
<keyword evidence="14" id="KW-0411">Iron-sulfur</keyword>
<keyword evidence="8" id="KW-0808">Transferase</keyword>
<dbReference type="InterPro" id="IPR006466">
    <property type="entry name" value="MiaB-like_arc_euk"/>
</dbReference>
<keyword evidence="9" id="KW-0949">S-adenosyl-L-methionine</keyword>
<evidence type="ECO:0000256" key="18">
    <source>
        <dbReference type="SAM" id="MobiDB-lite"/>
    </source>
</evidence>
<sequence>MQDTQPKAAVRKLKEGEVLEVLSWPKKHEESGLMRLRVKAKMDGAIGWMTQIAKAADSLLRAIKEVASSARTLRMLSSEERSSCVSTSEPVHEAQNVQQSLSSRVVLLETELKVDLQASFLDLASSSIQAACGTVDEFFTLPNFGIKGLISFFHCAAAAMGNAVSSQALLKTAVPALHLVVLGGLAAAWQFWLSHTGSHNQSPRSLKDSEANTGVAPDNEHRLGQAKNDLEDLASSLHVRPPLLGLGEVLRKIRGQQVDSEAETLATEAALLPGKQRIHVKTFGCPHNQSDGEYLAGQLKDYGYTLVETLEESDAIVINSCTVKHPSETRALNLVSNAQQAGKGVVLAGCVPSSDKKLAQTLTGVSMLDVTQLDRIVEVVEETVKGNTVQLLEKRGDLPSLALPKVRKHRYAEIITINAGCLGNCTYCKTKMSRGKVVSYSIDAIVARAREAASQGVCQIELASEDMGAYGLDIGTNIAELLLRLSDALPPHVMLRTGMTNPPYIMQHIDRIIEVLNRPNVHAFMHIPVQSGSDQVLRAMRREYTVGEFSYLADRLKAGVPELFLLTDIICGFPTESEEDWKETMDLCRKYQFQGIHISQFYARPGTAAARLKPLKSHVGKDRYRELADLVTSTNRNEALMSREERVWFADTEEERSKAEQGQTVGRTKSFAKVLVPRDDALLGRSALVRITSTCRLHVEGEVLGCAGATLRAEEASTSGMRTFARSFFHHDMRATRELDKVAKLNQMAPLVSQIDVYKAKIRNYAAKFDELENSGLKLGGDGGKRRRLVRCQRPPEALQNVPSPSRAGEPADRDETAEGEHIGVADGSKQEALPIGPQLHSPKEQCRKDEKSSKRIPMDLAEGKLKPPEEQGEAREAHLPKELTELRQIAGLRIWEPLKPLPVPPPAEPTSAIGTIVAWKPPNADPGHPQPVASTMPRFNSRSNFEAQPQIRAEALNAASPAQAARGQPCRCVVRGKEQRLALPGHDCEMCRGFYAAAGLSGACGAASGPKSSRHRSEHAPTSTPPGFWDLSFPVHAESTPQV</sequence>
<dbReference type="PROSITE" id="PS51449">
    <property type="entry name" value="MTTASE_N"/>
    <property type="match status" value="1"/>
</dbReference>
<dbReference type="GO" id="GO:0035598">
    <property type="term" value="F:tRNA (N(6)-L-threonylcarbamoyladenosine(37)-C(2))-methylthiotransferase activity"/>
    <property type="evidence" value="ECO:0007669"/>
    <property type="project" value="UniProtKB-EC"/>
</dbReference>
<dbReference type="GO" id="GO:0046872">
    <property type="term" value="F:metal ion binding"/>
    <property type="evidence" value="ECO:0007669"/>
    <property type="project" value="UniProtKB-KW"/>
</dbReference>
<dbReference type="Pfam" id="PF08573">
    <property type="entry name" value="SAE2"/>
    <property type="match status" value="1"/>
</dbReference>
<dbReference type="PANTHER" id="PTHR11918">
    <property type="entry name" value="RADICAL SAM PROTEINS"/>
    <property type="match status" value="1"/>
</dbReference>
<evidence type="ECO:0000256" key="8">
    <source>
        <dbReference type="ARBA" id="ARBA00022679"/>
    </source>
</evidence>
<dbReference type="InterPro" id="IPR038135">
    <property type="entry name" value="Methylthiotransferase_N_sf"/>
</dbReference>
<feature type="domain" description="TRAM" evidence="19">
    <location>
        <begin position="638"/>
        <end position="705"/>
    </location>
</feature>
<evidence type="ECO:0000256" key="16">
    <source>
        <dbReference type="ARBA" id="ARBA00031213"/>
    </source>
</evidence>
<feature type="compositionally biased region" description="Basic and acidic residues" evidence="18">
    <location>
        <begin position="810"/>
        <end position="824"/>
    </location>
</feature>
<gene>
    <name evidence="22" type="ORF">SPIL2461_LOCUS20554</name>
</gene>
<comment type="subcellular location">
    <subcellularLocation>
        <location evidence="3">Nucleus</location>
    </subcellularLocation>
</comment>
<dbReference type="EC" id="2.8.4.5" evidence="5"/>
<proteinExistence type="inferred from homology"/>
<dbReference type="SUPFAM" id="SSF102114">
    <property type="entry name" value="Radical SAM enzymes"/>
    <property type="match status" value="1"/>
</dbReference>
<dbReference type="GO" id="GO:0005783">
    <property type="term" value="C:endoplasmic reticulum"/>
    <property type="evidence" value="ECO:0007669"/>
    <property type="project" value="TreeGrafter"/>
</dbReference>
<keyword evidence="13" id="KW-0408">Iron</keyword>
<evidence type="ECO:0000313" key="22">
    <source>
        <dbReference type="EMBL" id="CAE7721104.1"/>
    </source>
</evidence>
<dbReference type="PROSITE" id="PS50926">
    <property type="entry name" value="TRAM"/>
    <property type="match status" value="1"/>
</dbReference>
<dbReference type="GO" id="GO:0006281">
    <property type="term" value="P:DNA repair"/>
    <property type="evidence" value="ECO:0007669"/>
    <property type="project" value="InterPro"/>
</dbReference>
<feature type="domain" description="MTTase N-terminal" evidence="20">
    <location>
        <begin position="276"/>
        <end position="385"/>
    </location>
</feature>
<feature type="domain" description="Radical SAM core" evidence="21">
    <location>
        <begin position="404"/>
        <end position="637"/>
    </location>
</feature>
<keyword evidence="7" id="KW-0004">4Fe-4S</keyword>
<evidence type="ECO:0000256" key="10">
    <source>
        <dbReference type="ARBA" id="ARBA00022694"/>
    </source>
</evidence>
<dbReference type="PROSITE" id="PS01278">
    <property type="entry name" value="MTTASE_RADICAL"/>
    <property type="match status" value="1"/>
</dbReference>
<evidence type="ECO:0000256" key="12">
    <source>
        <dbReference type="ARBA" id="ARBA00022763"/>
    </source>
</evidence>
<evidence type="ECO:0000256" key="2">
    <source>
        <dbReference type="ARBA" id="ARBA00002399"/>
    </source>
</evidence>
<evidence type="ECO:0000256" key="7">
    <source>
        <dbReference type="ARBA" id="ARBA00022485"/>
    </source>
</evidence>
<dbReference type="SFLD" id="SFLDG01082">
    <property type="entry name" value="B12-binding_domain_containing"/>
    <property type="match status" value="1"/>
</dbReference>
<dbReference type="Gene3D" id="3.80.30.20">
    <property type="entry name" value="tm_1862 like domain"/>
    <property type="match status" value="1"/>
</dbReference>
<comment type="catalytic activity">
    <reaction evidence="17">
        <text>N(6)-L-threonylcarbamoyladenosine(37) in tRNA + (sulfur carrier)-SH + AH2 + 2 S-adenosyl-L-methionine = 2-methylsulfanyl-N(6)-L-threonylcarbamoyladenosine(37) in tRNA + (sulfur carrier)-H + 5'-deoxyadenosine + L-methionine + A + S-adenosyl-L-homocysteine + 2 H(+)</text>
        <dbReference type="Rhea" id="RHEA:37075"/>
        <dbReference type="Rhea" id="RHEA-COMP:10163"/>
        <dbReference type="Rhea" id="RHEA-COMP:11092"/>
        <dbReference type="Rhea" id="RHEA-COMP:14737"/>
        <dbReference type="Rhea" id="RHEA-COMP:14739"/>
        <dbReference type="ChEBI" id="CHEBI:13193"/>
        <dbReference type="ChEBI" id="CHEBI:15378"/>
        <dbReference type="ChEBI" id="CHEBI:17319"/>
        <dbReference type="ChEBI" id="CHEBI:17499"/>
        <dbReference type="ChEBI" id="CHEBI:29917"/>
        <dbReference type="ChEBI" id="CHEBI:57844"/>
        <dbReference type="ChEBI" id="CHEBI:57856"/>
        <dbReference type="ChEBI" id="CHEBI:59789"/>
        <dbReference type="ChEBI" id="CHEBI:64428"/>
        <dbReference type="ChEBI" id="CHEBI:74418"/>
        <dbReference type="ChEBI" id="CHEBI:74420"/>
        <dbReference type="EC" id="2.8.4.5"/>
    </reaction>
</comment>